<feature type="repeat" description="PPR" evidence="3">
    <location>
        <begin position="202"/>
        <end position="236"/>
    </location>
</feature>
<dbReference type="NCBIfam" id="TIGR00756">
    <property type="entry name" value="PPR"/>
    <property type="match status" value="4"/>
</dbReference>
<feature type="repeat" description="PPR" evidence="3">
    <location>
        <begin position="390"/>
        <end position="424"/>
    </location>
</feature>
<dbReference type="Gene3D" id="1.25.40.10">
    <property type="entry name" value="Tetratricopeptide repeat domain"/>
    <property type="match status" value="3"/>
</dbReference>
<proteinExistence type="inferred from homology"/>
<evidence type="ECO:0008006" key="6">
    <source>
        <dbReference type="Google" id="ProtNLM"/>
    </source>
</evidence>
<evidence type="ECO:0000256" key="3">
    <source>
        <dbReference type="PROSITE-ProRule" id="PRU00708"/>
    </source>
</evidence>
<dbReference type="InterPro" id="IPR002885">
    <property type="entry name" value="PPR_rpt"/>
</dbReference>
<comment type="similarity">
    <text evidence="1">Belongs to the PPR family. P subfamily.</text>
</comment>
<dbReference type="AlphaFoldDB" id="A0A8S2B0V5"/>
<dbReference type="InterPro" id="IPR011990">
    <property type="entry name" value="TPR-like_helical_dom_sf"/>
</dbReference>
<dbReference type="Pfam" id="PF01535">
    <property type="entry name" value="PPR"/>
    <property type="match status" value="2"/>
</dbReference>
<reference evidence="4" key="1">
    <citation type="submission" date="2021-01" db="EMBL/GenBank/DDBJ databases">
        <authorList>
            <person name="Bezrukov I."/>
        </authorList>
    </citation>
    <scope>NUCLEOTIDE SEQUENCE</scope>
</reference>
<dbReference type="Proteomes" id="UP000682877">
    <property type="component" value="Chromosome 7"/>
</dbReference>
<evidence type="ECO:0000313" key="4">
    <source>
        <dbReference type="EMBL" id="CAE6206048.1"/>
    </source>
</evidence>
<dbReference type="PROSITE" id="PS51375">
    <property type="entry name" value="PPR"/>
    <property type="match status" value="7"/>
</dbReference>
<evidence type="ECO:0000256" key="2">
    <source>
        <dbReference type="ARBA" id="ARBA00022737"/>
    </source>
</evidence>
<dbReference type="PANTHER" id="PTHR47447">
    <property type="entry name" value="OS03G0856100 PROTEIN"/>
    <property type="match status" value="1"/>
</dbReference>
<dbReference type="PANTHER" id="PTHR47447:SF22">
    <property type="entry name" value="TETRATRICOPEPTIDE-LIKE HELICAL DOMAIN SUPERFAMILY"/>
    <property type="match status" value="1"/>
</dbReference>
<dbReference type="EMBL" id="LR999457">
    <property type="protein sequence ID" value="CAE6206048.1"/>
    <property type="molecule type" value="Genomic_DNA"/>
</dbReference>
<accession>A0A8S2B0V5</accession>
<evidence type="ECO:0000313" key="5">
    <source>
        <dbReference type="Proteomes" id="UP000682877"/>
    </source>
</evidence>
<dbReference type="Pfam" id="PF12854">
    <property type="entry name" value="PPR_1"/>
    <property type="match status" value="1"/>
</dbReference>
<keyword evidence="2" id="KW-0677">Repeat</keyword>
<sequence length="505" mass="57342">MVNLLSTNREALIAQSICATVLKGNWKNIMKHKVDSGLLKSSIITQVISELSLYSGYGGPSLSWSFFTWTDSLPSCKHSLQSSWKMILILTKHKHFKTAHQLLDKLSQRELLSSPLVLRSLVGGVSEDPEVLSHVFSWLMIFYAKSGMINDSIAVFEQIRSCGLKPHLQACTVLLNSLVKERLTDTVWKIFKKMVKLGVVANIHVYNVLVHACSKSGDSEKAEKLLSEMEEKDEALRLREVMEARGFCPGVVTYNSILRKLCEDGRIREANRLLTEMSGKKIEPDNITCNTLINAYCKIEDMVSAVKVKKKMIESGLKLDMYSYKALIHGFCKVLELDNAKEELFSMIEKGFSPGYSAYSWLVDGFYNQNKQDEITKLPEEFEKRGLCPDVALYRGLIRRICKLEQVDYAKGLFESMEKKGLMGDSVIYTSMAYAYWRTGKVTEASALFDVMYNRRLMVNLKLYKSLSASYAGDNDVLKFFWSHVGDRCLISKSILREMNKSEVL</sequence>
<gene>
    <name evidence="4" type="ORF">AARE701A_LOCUS20151</name>
</gene>
<evidence type="ECO:0000256" key="1">
    <source>
        <dbReference type="ARBA" id="ARBA00007626"/>
    </source>
</evidence>
<feature type="repeat" description="PPR" evidence="3">
    <location>
        <begin position="425"/>
        <end position="459"/>
    </location>
</feature>
<keyword evidence="5" id="KW-1185">Reference proteome</keyword>
<protein>
    <recommendedName>
        <fullName evidence="6">Pentacotripeptide-repeat region of PRORP domain-containing protein</fullName>
    </recommendedName>
</protein>
<organism evidence="4 5">
    <name type="scientific">Arabidopsis arenosa</name>
    <name type="common">Sand rock-cress</name>
    <name type="synonym">Cardaminopsis arenosa</name>
    <dbReference type="NCBI Taxonomy" id="38785"/>
    <lineage>
        <taxon>Eukaryota</taxon>
        <taxon>Viridiplantae</taxon>
        <taxon>Streptophyta</taxon>
        <taxon>Embryophyta</taxon>
        <taxon>Tracheophyta</taxon>
        <taxon>Spermatophyta</taxon>
        <taxon>Magnoliopsida</taxon>
        <taxon>eudicotyledons</taxon>
        <taxon>Gunneridae</taxon>
        <taxon>Pentapetalae</taxon>
        <taxon>rosids</taxon>
        <taxon>malvids</taxon>
        <taxon>Brassicales</taxon>
        <taxon>Brassicaceae</taxon>
        <taxon>Camelineae</taxon>
        <taxon>Arabidopsis</taxon>
    </lineage>
</organism>
<feature type="repeat" description="PPR" evidence="3">
    <location>
        <begin position="285"/>
        <end position="319"/>
    </location>
</feature>
<feature type="repeat" description="PPR" evidence="3">
    <location>
        <begin position="320"/>
        <end position="354"/>
    </location>
</feature>
<feature type="repeat" description="PPR" evidence="3">
    <location>
        <begin position="132"/>
        <end position="166"/>
    </location>
</feature>
<name>A0A8S2B0V5_ARAAE</name>
<dbReference type="Pfam" id="PF13041">
    <property type="entry name" value="PPR_2"/>
    <property type="match status" value="2"/>
</dbReference>
<feature type="repeat" description="PPR" evidence="3">
    <location>
        <begin position="250"/>
        <end position="284"/>
    </location>
</feature>